<dbReference type="EMBL" id="JACHVR010000001">
    <property type="protein sequence ID" value="MBB2887021.1"/>
    <property type="molecule type" value="Genomic_DNA"/>
</dbReference>
<accession>A0ACC5ME53</accession>
<reference evidence="1" key="1">
    <citation type="submission" date="2020-08" db="EMBL/GenBank/DDBJ databases">
        <title>Plant associated metagenomes--Microbial community diversity and host control of community assembly across model and emerging plant ecological genomics systems.</title>
        <authorList>
            <person name="Dangl J."/>
        </authorList>
    </citation>
    <scope>NUCLEOTIDE SEQUENCE</scope>
    <source>
        <strain evidence="1">KD5</strain>
    </source>
</reference>
<protein>
    <submittedName>
        <fullName evidence="1">RimJ/RimL family protein N-acetyltransferase</fullName>
    </submittedName>
</protein>
<evidence type="ECO:0000313" key="2">
    <source>
        <dbReference type="Proteomes" id="UP000589818"/>
    </source>
</evidence>
<name>A0ACC5ME53_9PSED</name>
<gene>
    <name evidence="1" type="ORF">FHR69_002887</name>
</gene>
<sequence length="170" mass="19012">MLLTHRPVSAEDVLTICDFPQTPQELFFMFPKAQYPLTEAQLLASIAQRSDSTVVEGDNAVVGFANFYSFQRDGVCAIGNVIVSPKARGKGVARFLVETMVGLAFDRHRASEVQLSCFNENTAGLLLYPQLGFVPFGVEERVSQDGRRVALIQMRKIRGDGRYRMMSLFR</sequence>
<comment type="caution">
    <text evidence="1">The sequence shown here is derived from an EMBL/GenBank/DDBJ whole genome shotgun (WGS) entry which is preliminary data.</text>
</comment>
<organism evidence="1 2">
    <name type="scientific">Pseudomonas umsongensis</name>
    <dbReference type="NCBI Taxonomy" id="198618"/>
    <lineage>
        <taxon>Bacteria</taxon>
        <taxon>Pseudomonadati</taxon>
        <taxon>Pseudomonadota</taxon>
        <taxon>Gammaproteobacteria</taxon>
        <taxon>Pseudomonadales</taxon>
        <taxon>Pseudomonadaceae</taxon>
        <taxon>Pseudomonas</taxon>
    </lineage>
</organism>
<proteinExistence type="predicted"/>
<dbReference type="Proteomes" id="UP000589818">
    <property type="component" value="Unassembled WGS sequence"/>
</dbReference>
<keyword evidence="2" id="KW-1185">Reference proteome</keyword>
<evidence type="ECO:0000313" key="1">
    <source>
        <dbReference type="EMBL" id="MBB2887021.1"/>
    </source>
</evidence>